<reference evidence="3" key="1">
    <citation type="journal article" date="2019" name="Int. J. Syst. Evol. Microbiol.">
        <title>The Global Catalogue of Microorganisms (GCM) 10K type strain sequencing project: providing services to taxonomists for standard genome sequencing and annotation.</title>
        <authorList>
            <consortium name="The Broad Institute Genomics Platform"/>
            <consortium name="The Broad Institute Genome Sequencing Center for Infectious Disease"/>
            <person name="Wu L."/>
            <person name="Ma J."/>
        </authorList>
    </citation>
    <scope>NUCLEOTIDE SEQUENCE [LARGE SCALE GENOMIC DNA]</scope>
    <source>
        <strain evidence="3">CGMCC 4.7641</strain>
    </source>
</reference>
<organism evidence="2 3">
    <name type="scientific">Amycolatopsis silviterrae</name>
    <dbReference type="NCBI Taxonomy" id="1656914"/>
    <lineage>
        <taxon>Bacteria</taxon>
        <taxon>Bacillati</taxon>
        <taxon>Actinomycetota</taxon>
        <taxon>Actinomycetes</taxon>
        <taxon>Pseudonocardiales</taxon>
        <taxon>Pseudonocardiaceae</taxon>
        <taxon>Amycolatopsis</taxon>
    </lineage>
</organism>
<dbReference type="RefSeq" id="WP_378313532.1">
    <property type="nucleotide sequence ID" value="NZ_JBHUKS010000037.1"/>
</dbReference>
<dbReference type="GO" id="GO:0016301">
    <property type="term" value="F:kinase activity"/>
    <property type="evidence" value="ECO:0007669"/>
    <property type="project" value="UniProtKB-KW"/>
</dbReference>
<keyword evidence="3" id="KW-1185">Reference proteome</keyword>
<name>A0ABW5HNE8_9PSEU</name>
<dbReference type="SUPFAM" id="SSF54919">
    <property type="entry name" value="Nucleoside diphosphate kinase, NDK"/>
    <property type="match status" value="1"/>
</dbReference>
<protein>
    <submittedName>
        <fullName evidence="2">Nucleoside-diphosphate kinase</fullName>
    </submittedName>
</protein>
<dbReference type="Gene3D" id="3.30.70.141">
    <property type="entry name" value="Nucleoside diphosphate kinase-like domain"/>
    <property type="match status" value="1"/>
</dbReference>
<dbReference type="InterPro" id="IPR036850">
    <property type="entry name" value="NDK-like_dom_sf"/>
</dbReference>
<evidence type="ECO:0000259" key="1">
    <source>
        <dbReference type="Pfam" id="PF00334"/>
    </source>
</evidence>
<dbReference type="Proteomes" id="UP001597483">
    <property type="component" value="Unassembled WGS sequence"/>
</dbReference>
<dbReference type="Pfam" id="PF00334">
    <property type="entry name" value="NDK"/>
    <property type="match status" value="1"/>
</dbReference>
<evidence type="ECO:0000313" key="3">
    <source>
        <dbReference type="Proteomes" id="UP001597483"/>
    </source>
</evidence>
<comment type="caution">
    <text evidence="2">The sequence shown here is derived from an EMBL/GenBank/DDBJ whole genome shotgun (WGS) entry which is preliminary data.</text>
</comment>
<proteinExistence type="predicted"/>
<sequence>MDWAALTRMPAKRTAYRRETYFREGARDTARMLGDRAAAILRRHALLMVKPDGVAAGKVRPVLDWLAKQGFAVQAVQRPAFTGFRWREMWRYQLTSATVDRLALNDLIYVGSGLLLLLRDERPGPMPATMRLASLKGSADLSKQKPGTLRALLRQHNRNFSYIHVADEPADLVRELGLLLDPAQRREALHGLASDRPTGLPLLEEALAAEAAATPRTFDADTAADAVADALKRSEHGSRALQLLERLRFGEAVPWIEVAEAVAASGAEVDHWDLAAVGASLIECDEPGEPKLIGNPDPVLWA</sequence>
<evidence type="ECO:0000313" key="2">
    <source>
        <dbReference type="EMBL" id="MFD2474334.1"/>
    </source>
</evidence>
<dbReference type="InterPro" id="IPR034907">
    <property type="entry name" value="NDK-like_dom"/>
</dbReference>
<gene>
    <name evidence="2" type="ORF">ACFSVL_43490</name>
</gene>
<keyword evidence="2" id="KW-0418">Kinase</keyword>
<accession>A0ABW5HNE8</accession>
<keyword evidence="2" id="KW-0808">Transferase</keyword>
<feature type="domain" description="Nucleoside diphosphate kinase-like" evidence="1">
    <location>
        <begin position="44"/>
        <end position="182"/>
    </location>
</feature>
<dbReference type="EMBL" id="JBHUKS010000037">
    <property type="protein sequence ID" value="MFD2474334.1"/>
    <property type="molecule type" value="Genomic_DNA"/>
</dbReference>